<dbReference type="Gene3D" id="3.50.50.60">
    <property type="entry name" value="FAD/NAD(P)-binding domain"/>
    <property type="match status" value="1"/>
</dbReference>
<organism evidence="6 7">
    <name type="scientific">Cupriavidus pinatubonensis</name>
    <dbReference type="NCBI Taxonomy" id="248026"/>
    <lineage>
        <taxon>Bacteria</taxon>
        <taxon>Pseudomonadati</taxon>
        <taxon>Pseudomonadota</taxon>
        <taxon>Betaproteobacteria</taxon>
        <taxon>Burkholderiales</taxon>
        <taxon>Burkholderiaceae</taxon>
        <taxon>Cupriavidus</taxon>
    </lineage>
</organism>
<dbReference type="InterPro" id="IPR036188">
    <property type="entry name" value="FAD/NAD-bd_sf"/>
</dbReference>
<proteinExistence type="inferred from homology"/>
<dbReference type="Pfam" id="PF05199">
    <property type="entry name" value="GMC_oxred_C"/>
    <property type="match status" value="1"/>
</dbReference>
<dbReference type="Proteomes" id="UP000701702">
    <property type="component" value="Unassembled WGS sequence"/>
</dbReference>
<dbReference type="InterPro" id="IPR000172">
    <property type="entry name" value="GMC_OxRdtase_N"/>
</dbReference>
<sequence>MTHTQTFDYIVVGAGSSGAALATRLAERGKASVLLLEAGARRENDFWIRVPIGVAKLLMSDAYAWKFFTEAQPQLAGQQLYWPRGRLPGGSSSINGMIYVRGEPAEFDYWAALGNTGWDYASLLPYFKRLEGTMLGDETQRGRAGPIAVSSVADLHPNPLTEAFINACEQAGIPRTPDYNGGSYEGVSYLQLSVGRGRRCSTAIGYLHGRPQANLRLITEAQVTRVILDNSKANGVEYTVGGQVQRAMAAREVILCAGPIKSPQLLELSGIGDRRRLNDLGIPVQVNLPGVGENLIDHLQSRVTFACTRPITLNEIMQSPLRQQWMGMKYILTRRGIMSTPANSAHALARTRADQSRPSVKLQLSHVTAADRYAGGGTALDPFPGFGLGFFQLRPESRGSLHIRSRDPADQPAIDPRYLTAEADRITMLEALRLSRSIARQSGLAGLVERETRPGIGVQDDAGLLDYIKASGQTSWHPVGTCKMGVDDMAVVNPELRVRGTVGLRVADSSIMPSMCSSNTNAASIMIGEKAADLILASVRQA</sequence>
<keyword evidence="6" id="KW-0560">Oxidoreductase</keyword>
<dbReference type="PANTHER" id="PTHR11552:SF147">
    <property type="entry name" value="CHOLINE DEHYDROGENASE, MITOCHONDRIAL"/>
    <property type="match status" value="1"/>
</dbReference>
<dbReference type="Pfam" id="PF00732">
    <property type="entry name" value="GMC_oxred_N"/>
    <property type="match status" value="1"/>
</dbReference>
<reference evidence="6 7" key="1">
    <citation type="submission" date="2021-08" db="EMBL/GenBank/DDBJ databases">
        <authorList>
            <person name="Peeters C."/>
        </authorList>
    </citation>
    <scope>NUCLEOTIDE SEQUENCE [LARGE SCALE GENOMIC DNA]</scope>
    <source>
        <strain evidence="6 7">LMG 23994</strain>
    </source>
</reference>
<keyword evidence="7" id="KW-1185">Reference proteome</keyword>
<keyword evidence="3" id="KW-0285">Flavoprotein</keyword>
<evidence type="ECO:0000259" key="5">
    <source>
        <dbReference type="PROSITE" id="PS00624"/>
    </source>
</evidence>
<dbReference type="RefSeq" id="WP_224009823.1">
    <property type="nucleotide sequence ID" value="NZ_CAJZAF010000053.1"/>
</dbReference>
<evidence type="ECO:0000313" key="7">
    <source>
        <dbReference type="Proteomes" id="UP000701702"/>
    </source>
</evidence>
<dbReference type="InterPro" id="IPR007867">
    <property type="entry name" value="GMC_OxRtase_C"/>
</dbReference>
<comment type="caution">
    <text evidence="6">The sequence shown here is derived from an EMBL/GenBank/DDBJ whole genome shotgun (WGS) entry which is preliminary data.</text>
</comment>
<protein>
    <submittedName>
        <fullName evidence="6">Oxygen-dependent choline dehydrogenase</fullName>
        <ecNumber evidence="6">1.1.99.1</ecNumber>
    </submittedName>
</protein>
<evidence type="ECO:0000256" key="4">
    <source>
        <dbReference type="ARBA" id="ARBA00022827"/>
    </source>
</evidence>
<comment type="similarity">
    <text evidence="2">Belongs to the GMC oxidoreductase family.</text>
</comment>
<evidence type="ECO:0000256" key="2">
    <source>
        <dbReference type="ARBA" id="ARBA00010790"/>
    </source>
</evidence>
<evidence type="ECO:0000256" key="3">
    <source>
        <dbReference type="ARBA" id="ARBA00022630"/>
    </source>
</evidence>
<dbReference type="InterPro" id="IPR012132">
    <property type="entry name" value="GMC_OxRdtase"/>
</dbReference>
<dbReference type="PANTHER" id="PTHR11552">
    <property type="entry name" value="GLUCOSE-METHANOL-CHOLINE GMC OXIDOREDUCTASE"/>
    <property type="match status" value="1"/>
</dbReference>
<dbReference type="GO" id="GO:0008812">
    <property type="term" value="F:choline dehydrogenase activity"/>
    <property type="evidence" value="ECO:0007669"/>
    <property type="project" value="UniProtKB-EC"/>
</dbReference>
<name>A0ABN7ZRN0_9BURK</name>
<dbReference type="SUPFAM" id="SSF54373">
    <property type="entry name" value="FAD-linked reductases, C-terminal domain"/>
    <property type="match status" value="1"/>
</dbReference>
<feature type="domain" description="Glucose-methanol-choline oxidoreductase N-terminal" evidence="5">
    <location>
        <begin position="258"/>
        <end position="272"/>
    </location>
</feature>
<evidence type="ECO:0000313" key="6">
    <source>
        <dbReference type="EMBL" id="CAG9186701.1"/>
    </source>
</evidence>
<gene>
    <name evidence="6" type="primary">betA_3</name>
    <name evidence="6" type="ORF">LMG23994_06340</name>
</gene>
<comment type="cofactor">
    <cofactor evidence="1">
        <name>FAD</name>
        <dbReference type="ChEBI" id="CHEBI:57692"/>
    </cofactor>
</comment>
<accession>A0ABN7ZRN0</accession>
<dbReference type="PROSITE" id="PS00624">
    <property type="entry name" value="GMC_OXRED_2"/>
    <property type="match status" value="1"/>
</dbReference>
<dbReference type="PIRSF" id="PIRSF000137">
    <property type="entry name" value="Alcohol_oxidase"/>
    <property type="match status" value="1"/>
</dbReference>
<evidence type="ECO:0000256" key="1">
    <source>
        <dbReference type="ARBA" id="ARBA00001974"/>
    </source>
</evidence>
<keyword evidence="4" id="KW-0274">FAD</keyword>
<dbReference type="Gene3D" id="3.30.410.40">
    <property type="match status" value="1"/>
</dbReference>
<dbReference type="SUPFAM" id="SSF51905">
    <property type="entry name" value="FAD/NAD(P)-binding domain"/>
    <property type="match status" value="1"/>
</dbReference>
<dbReference type="EMBL" id="CAJZAF010000053">
    <property type="protein sequence ID" value="CAG9186701.1"/>
    <property type="molecule type" value="Genomic_DNA"/>
</dbReference>
<dbReference type="EC" id="1.1.99.1" evidence="6"/>